<protein>
    <submittedName>
        <fullName evidence="3">Uncharacterized protein</fullName>
    </submittedName>
</protein>
<keyword evidence="2" id="KW-1133">Transmembrane helix</keyword>
<feature type="transmembrane region" description="Helical" evidence="2">
    <location>
        <begin position="29"/>
        <end position="53"/>
    </location>
</feature>
<keyword evidence="4" id="KW-1185">Reference proteome</keyword>
<evidence type="ECO:0000256" key="2">
    <source>
        <dbReference type="SAM" id="Phobius"/>
    </source>
</evidence>
<evidence type="ECO:0000256" key="1">
    <source>
        <dbReference type="SAM" id="MobiDB-lite"/>
    </source>
</evidence>
<keyword evidence="2" id="KW-0472">Membrane</keyword>
<sequence>MVLLAYCAWLVAVTVAVLASVPFGAIGASIAWAAAVGAVAVVLVLGGRLGRWLSRQIWHPRMGDAARTPRTNRAIVVMLVAGLVCTLALHGLSGDRRQPRAMPSPAQSHQALDAKERAADQPAPAASPCYFWGESRDTAKTVGFVVGNLGAHGRSIPRRAPCRLASLQGPGPYLPLLLAITLSLLLWLQRTEAAGPTPRGTVRPLSAESRLPGASVEQVELSHSAPACRVETAPAVESLETRRPIPPSPATLAAVRRLKARREATTSGIQLGGVASLVTRPIRTALERTPVLACVGACYLLGHLVSAAGVDAAHDVANALAPAVLRHSYSGWPVLGIWASGWIGTAAGLWILWRRRESS</sequence>
<evidence type="ECO:0000313" key="3">
    <source>
        <dbReference type="EMBL" id="MCK7592472.1"/>
    </source>
</evidence>
<dbReference type="EMBL" id="JALNMH010000001">
    <property type="protein sequence ID" value="MCK7592472.1"/>
    <property type="molecule type" value="Genomic_DNA"/>
</dbReference>
<dbReference type="Proteomes" id="UP001431449">
    <property type="component" value="Unassembled WGS sequence"/>
</dbReference>
<evidence type="ECO:0000313" key="4">
    <source>
        <dbReference type="Proteomes" id="UP001431449"/>
    </source>
</evidence>
<gene>
    <name evidence="3" type="ORF">M0G41_02170</name>
</gene>
<organism evidence="3 4">
    <name type="scientific">Pseudomarimonas salicorniae</name>
    <dbReference type="NCBI Taxonomy" id="2933270"/>
    <lineage>
        <taxon>Bacteria</taxon>
        <taxon>Pseudomonadati</taxon>
        <taxon>Pseudomonadota</taxon>
        <taxon>Gammaproteobacteria</taxon>
        <taxon>Lysobacterales</taxon>
        <taxon>Lysobacteraceae</taxon>
        <taxon>Pseudomarimonas</taxon>
    </lineage>
</organism>
<accession>A0ABT0GDQ0</accession>
<proteinExistence type="predicted"/>
<dbReference type="RefSeq" id="WP_248204658.1">
    <property type="nucleotide sequence ID" value="NZ_JALNMH010000001.1"/>
</dbReference>
<feature type="transmembrane region" description="Helical" evidence="2">
    <location>
        <begin position="74"/>
        <end position="93"/>
    </location>
</feature>
<feature type="transmembrane region" description="Helical" evidence="2">
    <location>
        <begin position="290"/>
        <end position="310"/>
    </location>
</feature>
<comment type="caution">
    <text evidence="3">The sequence shown here is derived from an EMBL/GenBank/DDBJ whole genome shotgun (WGS) entry which is preliminary data.</text>
</comment>
<reference evidence="3" key="1">
    <citation type="submission" date="2022-04" db="EMBL/GenBank/DDBJ databases">
        <title>Lysobacter sp. CAU 1642 isolated from sea sand.</title>
        <authorList>
            <person name="Kim W."/>
        </authorList>
    </citation>
    <scope>NUCLEOTIDE SEQUENCE</scope>
    <source>
        <strain evidence="3">CAU 1642</strain>
    </source>
</reference>
<feature type="transmembrane region" description="Helical" evidence="2">
    <location>
        <begin position="173"/>
        <end position="189"/>
    </location>
</feature>
<name>A0ABT0GDQ0_9GAMM</name>
<feature type="region of interest" description="Disordered" evidence="1">
    <location>
        <begin position="95"/>
        <end position="121"/>
    </location>
</feature>
<feature type="transmembrane region" description="Helical" evidence="2">
    <location>
        <begin position="330"/>
        <end position="353"/>
    </location>
</feature>
<keyword evidence="2" id="KW-0812">Transmembrane</keyword>